<sequence length="60" mass="6579">MPIKAIPSVAQPEGRRGPKAVLCLPMDQACPGKLCLPRNRASPRAIDFMADASTWIQKKF</sequence>
<accession>A0A6J5V558</accession>
<name>A0A6J5V558_PRUAR</name>
<gene>
    <name evidence="1" type="ORF">CURHAP_LOCUS39591</name>
</gene>
<dbReference type="Proteomes" id="UP000507222">
    <property type="component" value="Unassembled WGS sequence"/>
</dbReference>
<dbReference type="EMBL" id="CAEKDK010000006">
    <property type="protein sequence ID" value="CAB4284150.1"/>
    <property type="molecule type" value="Genomic_DNA"/>
</dbReference>
<evidence type="ECO:0000313" key="1">
    <source>
        <dbReference type="EMBL" id="CAB4284150.1"/>
    </source>
</evidence>
<reference evidence="1 2" key="1">
    <citation type="submission" date="2020-05" db="EMBL/GenBank/DDBJ databases">
        <authorList>
            <person name="Campoy J."/>
            <person name="Schneeberger K."/>
            <person name="Spophaly S."/>
        </authorList>
    </citation>
    <scope>NUCLEOTIDE SEQUENCE [LARGE SCALE GENOMIC DNA]</scope>
    <source>
        <strain evidence="1">PruArmRojPasFocal</strain>
    </source>
</reference>
<protein>
    <submittedName>
        <fullName evidence="1">Uncharacterized protein</fullName>
    </submittedName>
</protein>
<dbReference type="AlphaFoldDB" id="A0A6J5V558"/>
<evidence type="ECO:0000313" key="2">
    <source>
        <dbReference type="Proteomes" id="UP000507222"/>
    </source>
</evidence>
<organism evidence="1 2">
    <name type="scientific">Prunus armeniaca</name>
    <name type="common">Apricot</name>
    <name type="synonym">Armeniaca vulgaris</name>
    <dbReference type="NCBI Taxonomy" id="36596"/>
    <lineage>
        <taxon>Eukaryota</taxon>
        <taxon>Viridiplantae</taxon>
        <taxon>Streptophyta</taxon>
        <taxon>Embryophyta</taxon>
        <taxon>Tracheophyta</taxon>
        <taxon>Spermatophyta</taxon>
        <taxon>Magnoliopsida</taxon>
        <taxon>eudicotyledons</taxon>
        <taxon>Gunneridae</taxon>
        <taxon>Pentapetalae</taxon>
        <taxon>rosids</taxon>
        <taxon>fabids</taxon>
        <taxon>Rosales</taxon>
        <taxon>Rosaceae</taxon>
        <taxon>Amygdaloideae</taxon>
        <taxon>Amygdaleae</taxon>
        <taxon>Prunus</taxon>
    </lineage>
</organism>
<proteinExistence type="predicted"/>